<name>A0ABY2VKK3_9PSED</name>
<comment type="caution">
    <text evidence="1">The sequence shown here is derived from an EMBL/GenBank/DDBJ whole genome shotgun (WGS) entry which is preliminary data.</text>
</comment>
<protein>
    <submittedName>
        <fullName evidence="1">Uncharacterized protein</fullName>
    </submittedName>
</protein>
<reference evidence="1 2" key="1">
    <citation type="submission" date="2019-05" db="EMBL/GenBank/DDBJ databases">
        <title>Identification and Biocontrol Activity Analysis of Biocontrol Strain PF-1 Based on Genome-wide Data.</title>
        <authorList>
            <person name="Qi J."/>
        </authorList>
    </citation>
    <scope>NUCLEOTIDE SEQUENCE [LARGE SCALE GENOMIC DNA]</scope>
    <source>
        <strain evidence="1 2">PF-1</strain>
    </source>
</reference>
<keyword evidence="2" id="KW-1185">Reference proteome</keyword>
<evidence type="ECO:0000313" key="1">
    <source>
        <dbReference type="EMBL" id="TMM66107.1"/>
    </source>
</evidence>
<evidence type="ECO:0000313" key="2">
    <source>
        <dbReference type="Proteomes" id="UP000310095"/>
    </source>
</evidence>
<dbReference type="Proteomes" id="UP000310095">
    <property type="component" value="Unassembled WGS sequence"/>
</dbReference>
<accession>A0ABY2VKK3</accession>
<proteinExistence type="predicted"/>
<organism evidence="1 2">
    <name type="scientific">Pseudomonas protegens</name>
    <dbReference type="NCBI Taxonomy" id="380021"/>
    <lineage>
        <taxon>Bacteria</taxon>
        <taxon>Pseudomonadati</taxon>
        <taxon>Pseudomonadota</taxon>
        <taxon>Gammaproteobacteria</taxon>
        <taxon>Pseudomonadales</taxon>
        <taxon>Pseudomonadaceae</taxon>
        <taxon>Pseudomonas</taxon>
    </lineage>
</organism>
<gene>
    <name evidence="1" type="ORF">FEF10_01220</name>
</gene>
<dbReference type="EMBL" id="VAVY01000001">
    <property type="protein sequence ID" value="TMM66107.1"/>
    <property type="molecule type" value="Genomic_DNA"/>
</dbReference>
<sequence>MPHLIVCRYAGFCRGWPGRSRGLRCRGRTPGVRCGGCGWVLIGDISVAAGVATYGFALTASPFLQTPKKEPKTLAPPWAPR</sequence>